<feature type="region of interest" description="Disordered" evidence="6">
    <location>
        <begin position="295"/>
        <end position="512"/>
    </location>
</feature>
<dbReference type="PANTHER" id="PTHR13710">
    <property type="entry name" value="DNA HELICASE RECQ FAMILY MEMBER"/>
    <property type="match status" value="1"/>
</dbReference>
<keyword evidence="10" id="KW-1185">Reference proteome</keyword>
<evidence type="ECO:0000259" key="7">
    <source>
        <dbReference type="PROSITE" id="PS51192"/>
    </source>
</evidence>
<feature type="region of interest" description="Disordered" evidence="6">
    <location>
        <begin position="127"/>
        <end position="187"/>
    </location>
</feature>
<dbReference type="PROSITE" id="PS51194">
    <property type="entry name" value="HELICASE_CTER"/>
    <property type="match status" value="1"/>
</dbReference>
<evidence type="ECO:0000256" key="5">
    <source>
        <dbReference type="ARBA" id="ARBA00034808"/>
    </source>
</evidence>
<dbReference type="GO" id="GO:0005524">
    <property type="term" value="F:ATP binding"/>
    <property type="evidence" value="ECO:0007669"/>
    <property type="project" value="UniProtKB-KW"/>
</dbReference>
<keyword evidence="3" id="KW-0067">ATP-binding</keyword>
<dbReference type="GO" id="GO:0003676">
    <property type="term" value="F:nucleic acid binding"/>
    <property type="evidence" value="ECO:0007669"/>
    <property type="project" value="InterPro"/>
</dbReference>
<dbReference type="GO" id="GO:0005694">
    <property type="term" value="C:chromosome"/>
    <property type="evidence" value="ECO:0007669"/>
    <property type="project" value="TreeGrafter"/>
</dbReference>
<feature type="compositionally biased region" description="Polar residues" evidence="6">
    <location>
        <begin position="158"/>
        <end position="172"/>
    </location>
</feature>
<dbReference type="Pfam" id="PF00270">
    <property type="entry name" value="DEAD"/>
    <property type="match status" value="1"/>
</dbReference>
<dbReference type="EMBL" id="BNJQ01000007">
    <property type="protein sequence ID" value="GHP04305.1"/>
    <property type="molecule type" value="Genomic_DNA"/>
</dbReference>
<sequence length="1519" mass="160505">MSSLTLESRLLASLKSSLKERERVFSQNHNRKPTHADILLDSKWTDESRRYKKLKDNVQGKSGKLAIPHSQSLLTLGTMGTQRSAGRAGMMPVSTTQTTTTQGEGGTLHLGAAGLMPSTRRLTEAYTTKTQRQRQNQAAGHTPKKGDDGRCESEVTHVSRTPVKQTKGTSRTAAEATSLPLPARVGTSPGAALTPGRRLWQAAQSAGFATGALHVRGAGQRLGASPAPVVRGAAKESWRAFTASCFVSTQQTQQDSCRTFLGGRRALFMNEEDGEEDANAAAAAAEAALQCAPHNDDVTVDPLPALAGDGDRLEDLDECKSEDDDDDDDDDGDDDESEDDFNADEDADADAPSGDENEAPHMEHCAAPPTQPTTQPPLSPRSLAASQHAPQRLTQSSQARPAFMGGAANALVPSAVPVPSKPSGGNKARSTDGRDNFVATGVQRGGFGGGRKGGYAGGRKFVGNRHSNQAKQNTKRHRRLARYPVRNQERMTRKADEERGRKLREEAAAGAGACADGVEVVDVAMDEDKDAVVDEEGGRQDPMNCSDIDIDSEDDAMLLNPALRHSKKRASTAIAAASIKPAPKRARKTTQRSGAEDAAAAPPPPPPPPPPLSLPPPTSATVHPAQATGKGATRRTRTNAKTSVVIDSSEVDAASLAVRDAAMKCSLSWKATEEGPETADLDAALLELLRTGFAHTCFRTGQLASVRRLCLLASSDVPSAEVHAHSEQQHQQRGFLTVLPTGCGKTLVYAMAAAAGPHAVVVVSPLVALMRDQVDRLPSHLRAAAVDSATSTSKALDVLASLVTEAEGVSASPRIVFISPERFSDVRATRALCRGAAEGRRVLVVVDEAHVVTSWGSGFRPCYLRISSALTTMRSRGALAGCAGFTATVPAAQHRALCSMLSLDDALTVTAIPCDGGAERAHPIRDNLRLSVYRGSRKTNGASASAASAPNFSLYGAQDRRGDDARSVSDFLKGRKARWELDGKKAPFRCLVYAPFRNDVDVLCASIVGCGVPAHAYHAGKNQAERARSARAFDECRTGFIVLVATSAFGMGLDVQDCSLVVHYGPPRSLEEYAQMVGRGARGGGASSAECVLFLRDEKADETQDVTASLTQVLRSQCFGGAAGSTACAALAQSLRGRRKGEFVSFAITSDADDRSARRRRGRAGDALAVAVPRDARSVASPLPNTSNDSLETLLSYLESGAPCLKLPDDGVQLGGWLTFIGSHRPLLASLSVLDPKEEQRLSDAASSAKAAADLIAASGQSGLEGGDQITSDTIALAIFKLQPRIPRERVSRGCREVACTDLANFLGIPVEAVYRAIHASAGARSRARGATRPRYVLDVTPDSLCMIVRIEKDVPDSETRALASRLESASHSSCLADAARFDRAMDAFTRAADAADADGEAILRSEIASYFAQDAAAPVADPPPHPSKAIAASMKGDVYGLIRSHKSLGPDAMAIAKYLHGLSGGSDSLFDAAGGRQGAHWQRYQRIAFEYVLDAASMVVSAEAARRTRVAADSAAQV</sequence>
<feature type="compositionally biased region" description="Acidic residues" evidence="6">
    <location>
        <begin position="312"/>
        <end position="357"/>
    </location>
</feature>
<comment type="catalytic activity">
    <reaction evidence="4">
        <text>Couples ATP hydrolysis with the unwinding of duplex DNA by translocating in the 3'-5' direction.</text>
        <dbReference type="EC" id="5.6.2.4"/>
    </reaction>
</comment>
<dbReference type="InterPro" id="IPR011545">
    <property type="entry name" value="DEAD/DEAH_box_helicase_dom"/>
</dbReference>
<evidence type="ECO:0000256" key="1">
    <source>
        <dbReference type="ARBA" id="ARBA00005446"/>
    </source>
</evidence>
<feature type="domain" description="Helicase ATP-binding" evidence="7">
    <location>
        <begin position="726"/>
        <end position="907"/>
    </location>
</feature>
<dbReference type="InterPro" id="IPR014001">
    <property type="entry name" value="Helicase_ATP-bd"/>
</dbReference>
<evidence type="ECO:0000313" key="9">
    <source>
        <dbReference type="EMBL" id="GHP04305.1"/>
    </source>
</evidence>
<dbReference type="InterPro" id="IPR027417">
    <property type="entry name" value="P-loop_NTPase"/>
</dbReference>
<feature type="compositionally biased region" description="Basic and acidic residues" evidence="6">
    <location>
        <begin position="144"/>
        <end position="157"/>
    </location>
</feature>
<evidence type="ECO:0000256" key="3">
    <source>
        <dbReference type="ARBA" id="ARBA00022840"/>
    </source>
</evidence>
<feature type="compositionally biased region" description="Low complexity" evidence="6">
    <location>
        <begin position="407"/>
        <end position="423"/>
    </location>
</feature>
<evidence type="ECO:0000313" key="10">
    <source>
        <dbReference type="Proteomes" id="UP000660262"/>
    </source>
</evidence>
<feature type="compositionally biased region" description="Pro residues" evidence="6">
    <location>
        <begin position="601"/>
        <end position="618"/>
    </location>
</feature>
<feature type="compositionally biased region" description="Pro residues" evidence="6">
    <location>
        <begin position="369"/>
        <end position="379"/>
    </location>
</feature>
<dbReference type="SMART" id="SM00490">
    <property type="entry name" value="HELICc"/>
    <property type="match status" value="1"/>
</dbReference>
<dbReference type="GO" id="GO:0005737">
    <property type="term" value="C:cytoplasm"/>
    <property type="evidence" value="ECO:0007669"/>
    <property type="project" value="TreeGrafter"/>
</dbReference>
<feature type="region of interest" description="Disordered" evidence="6">
    <location>
        <begin position="565"/>
        <end position="643"/>
    </location>
</feature>
<dbReference type="InterPro" id="IPR001650">
    <property type="entry name" value="Helicase_C-like"/>
</dbReference>
<dbReference type="Gene3D" id="1.10.10.1460">
    <property type="match status" value="1"/>
</dbReference>
<dbReference type="SUPFAM" id="SSF52540">
    <property type="entry name" value="P-loop containing nucleoside triphosphate hydrolases"/>
    <property type="match status" value="1"/>
</dbReference>
<dbReference type="EC" id="5.6.2.4" evidence="5"/>
<dbReference type="GO" id="GO:0043138">
    <property type="term" value="F:3'-5' DNA helicase activity"/>
    <property type="evidence" value="ECO:0007669"/>
    <property type="project" value="UniProtKB-EC"/>
</dbReference>
<dbReference type="GO" id="GO:0005634">
    <property type="term" value="C:nucleus"/>
    <property type="evidence" value="ECO:0007669"/>
    <property type="project" value="TreeGrafter"/>
</dbReference>
<evidence type="ECO:0000259" key="8">
    <source>
        <dbReference type="PROSITE" id="PS51194"/>
    </source>
</evidence>
<feature type="compositionally biased region" description="Low complexity" evidence="6">
    <location>
        <begin position="571"/>
        <end position="581"/>
    </location>
</feature>
<dbReference type="PROSITE" id="PS51192">
    <property type="entry name" value="HELICASE_ATP_BIND_1"/>
    <property type="match status" value="1"/>
</dbReference>
<dbReference type="Gene3D" id="3.40.50.300">
    <property type="entry name" value="P-loop containing nucleotide triphosphate hydrolases"/>
    <property type="match status" value="2"/>
</dbReference>
<comment type="caution">
    <text evidence="9">The sequence shown here is derived from an EMBL/GenBank/DDBJ whole genome shotgun (WGS) entry which is preliminary data.</text>
</comment>
<dbReference type="SMART" id="SM00487">
    <property type="entry name" value="DEXDc"/>
    <property type="match status" value="1"/>
</dbReference>
<proteinExistence type="inferred from homology"/>
<feature type="compositionally biased region" description="Gly residues" evidence="6">
    <location>
        <begin position="443"/>
        <end position="457"/>
    </location>
</feature>
<reference evidence="9" key="1">
    <citation type="submission" date="2020-10" db="EMBL/GenBank/DDBJ databases">
        <title>Unveiling of a novel bifunctional photoreceptor, Dualchrome1, isolated from a cosmopolitan green alga.</title>
        <authorList>
            <person name="Suzuki S."/>
            <person name="Kawachi M."/>
        </authorList>
    </citation>
    <scope>NUCLEOTIDE SEQUENCE</scope>
    <source>
        <strain evidence="9">NIES 2893</strain>
    </source>
</reference>
<name>A0A830HBE3_9CHLO</name>
<accession>A0A830HBE3</accession>
<dbReference type="PANTHER" id="PTHR13710:SF108">
    <property type="entry name" value="ATP-DEPENDENT DNA HELICASE Q4"/>
    <property type="match status" value="1"/>
</dbReference>
<evidence type="ECO:0000256" key="2">
    <source>
        <dbReference type="ARBA" id="ARBA00022741"/>
    </source>
</evidence>
<evidence type="ECO:0000256" key="4">
    <source>
        <dbReference type="ARBA" id="ARBA00034617"/>
    </source>
</evidence>
<dbReference type="GO" id="GO:0000724">
    <property type="term" value="P:double-strand break repair via homologous recombination"/>
    <property type="evidence" value="ECO:0007669"/>
    <property type="project" value="TreeGrafter"/>
</dbReference>
<protein>
    <recommendedName>
        <fullName evidence="5">DNA 3'-5' helicase</fullName>
        <ecNumber evidence="5">5.6.2.4</ecNumber>
    </recommendedName>
</protein>
<feature type="domain" description="Helicase C-terminal" evidence="8">
    <location>
        <begin position="967"/>
        <end position="1132"/>
    </location>
</feature>
<dbReference type="Proteomes" id="UP000660262">
    <property type="component" value="Unassembled WGS sequence"/>
</dbReference>
<dbReference type="GO" id="GO:0009378">
    <property type="term" value="F:four-way junction helicase activity"/>
    <property type="evidence" value="ECO:0007669"/>
    <property type="project" value="TreeGrafter"/>
</dbReference>
<evidence type="ECO:0000256" key="6">
    <source>
        <dbReference type="SAM" id="MobiDB-lite"/>
    </source>
</evidence>
<organism evidence="9 10">
    <name type="scientific">Pycnococcus provasolii</name>
    <dbReference type="NCBI Taxonomy" id="41880"/>
    <lineage>
        <taxon>Eukaryota</taxon>
        <taxon>Viridiplantae</taxon>
        <taxon>Chlorophyta</taxon>
        <taxon>Pseudoscourfieldiophyceae</taxon>
        <taxon>Pseudoscourfieldiales</taxon>
        <taxon>Pycnococcaceae</taxon>
        <taxon>Pycnococcus</taxon>
    </lineage>
</organism>
<feature type="compositionally biased region" description="Polar residues" evidence="6">
    <location>
        <begin position="384"/>
        <end position="399"/>
    </location>
</feature>
<gene>
    <name evidence="9" type="ORF">PPROV_000305900</name>
</gene>
<comment type="similarity">
    <text evidence="1">Belongs to the helicase family. RecQ subfamily.</text>
</comment>
<keyword evidence="2" id="KW-0547">Nucleotide-binding</keyword>
<feature type="compositionally biased region" description="Polar residues" evidence="6">
    <location>
        <begin position="127"/>
        <end position="139"/>
    </location>
</feature>
<feature type="compositionally biased region" description="Basic and acidic residues" evidence="6">
    <location>
        <begin position="487"/>
        <end position="507"/>
    </location>
</feature>
<dbReference type="Pfam" id="PF00271">
    <property type="entry name" value="Helicase_C"/>
    <property type="match status" value="1"/>
</dbReference>
<dbReference type="OrthoDB" id="10261556at2759"/>